<feature type="signal peptide" evidence="1">
    <location>
        <begin position="1"/>
        <end position="23"/>
    </location>
</feature>
<protein>
    <submittedName>
        <fullName evidence="2">8408_t:CDS:1</fullName>
    </submittedName>
</protein>
<dbReference type="Proteomes" id="UP000789342">
    <property type="component" value="Unassembled WGS sequence"/>
</dbReference>
<sequence>MQHSFNIAIIAILVVLLSTVVHSDVVHTIPRCHPPPIGIRPVMPFLTVTQPTGTYAVGSKLSISWKGFLIMNNPRLSIELWHGSEYIESYPGKVYFKDSSKTWRAPLTARANYSIKIFAISNRCIRGESALFSIISR</sequence>
<dbReference type="EMBL" id="CAJVPV010000653">
    <property type="protein sequence ID" value="CAG8467976.1"/>
    <property type="molecule type" value="Genomic_DNA"/>
</dbReference>
<dbReference type="AlphaFoldDB" id="A0A9N8W0W4"/>
<name>A0A9N8W0W4_9GLOM</name>
<organism evidence="2 3">
    <name type="scientific">Acaulospora morrowiae</name>
    <dbReference type="NCBI Taxonomy" id="94023"/>
    <lineage>
        <taxon>Eukaryota</taxon>
        <taxon>Fungi</taxon>
        <taxon>Fungi incertae sedis</taxon>
        <taxon>Mucoromycota</taxon>
        <taxon>Glomeromycotina</taxon>
        <taxon>Glomeromycetes</taxon>
        <taxon>Diversisporales</taxon>
        <taxon>Acaulosporaceae</taxon>
        <taxon>Acaulospora</taxon>
    </lineage>
</organism>
<accession>A0A9N8W0W4</accession>
<evidence type="ECO:0000313" key="3">
    <source>
        <dbReference type="Proteomes" id="UP000789342"/>
    </source>
</evidence>
<comment type="caution">
    <text evidence="2">The sequence shown here is derived from an EMBL/GenBank/DDBJ whole genome shotgun (WGS) entry which is preliminary data.</text>
</comment>
<keyword evidence="1" id="KW-0732">Signal</keyword>
<gene>
    <name evidence="2" type="ORF">AMORRO_LOCUS1720</name>
</gene>
<reference evidence="2" key="1">
    <citation type="submission" date="2021-06" db="EMBL/GenBank/DDBJ databases">
        <authorList>
            <person name="Kallberg Y."/>
            <person name="Tangrot J."/>
            <person name="Rosling A."/>
        </authorList>
    </citation>
    <scope>NUCLEOTIDE SEQUENCE</scope>
    <source>
        <strain evidence="2">CL551</strain>
    </source>
</reference>
<keyword evidence="3" id="KW-1185">Reference proteome</keyword>
<dbReference type="OrthoDB" id="2366364at2759"/>
<evidence type="ECO:0000313" key="2">
    <source>
        <dbReference type="EMBL" id="CAG8467976.1"/>
    </source>
</evidence>
<proteinExistence type="predicted"/>
<feature type="chain" id="PRO_5040274480" evidence="1">
    <location>
        <begin position="24"/>
        <end position="137"/>
    </location>
</feature>
<evidence type="ECO:0000256" key="1">
    <source>
        <dbReference type="SAM" id="SignalP"/>
    </source>
</evidence>